<feature type="transmembrane region" description="Helical" evidence="1">
    <location>
        <begin position="58"/>
        <end position="78"/>
    </location>
</feature>
<dbReference type="AlphaFoldDB" id="A0A226EIG5"/>
<sequence>MGSTTTLWESLHSFFPWHTSHKVNVDAKGVPQEIKINVSGLPNIRHIGVDVHDVTRNAGITVLYSIAFLFFSLGVYLLVSAVTQLVCGAYVAVIHLGAGTALVISTVAAWVHWVGFWNAVMISYLVIVNKTEHIRSCKCPYTPIKNGGKLPLCGVVWLICVGGLLIQLGIKMMSID</sequence>
<dbReference type="EMBL" id="LNIX01000003">
    <property type="protein sequence ID" value="OXA57249.1"/>
    <property type="molecule type" value="Genomic_DNA"/>
</dbReference>
<keyword evidence="3" id="KW-1185">Reference proteome</keyword>
<keyword evidence="1" id="KW-0812">Transmembrane</keyword>
<evidence type="ECO:0000256" key="1">
    <source>
        <dbReference type="SAM" id="Phobius"/>
    </source>
</evidence>
<evidence type="ECO:0000313" key="3">
    <source>
        <dbReference type="Proteomes" id="UP000198287"/>
    </source>
</evidence>
<organism evidence="2 3">
    <name type="scientific">Folsomia candida</name>
    <name type="common">Springtail</name>
    <dbReference type="NCBI Taxonomy" id="158441"/>
    <lineage>
        <taxon>Eukaryota</taxon>
        <taxon>Metazoa</taxon>
        <taxon>Ecdysozoa</taxon>
        <taxon>Arthropoda</taxon>
        <taxon>Hexapoda</taxon>
        <taxon>Collembola</taxon>
        <taxon>Entomobryomorpha</taxon>
        <taxon>Isotomoidea</taxon>
        <taxon>Isotomidae</taxon>
        <taxon>Proisotominae</taxon>
        <taxon>Folsomia</taxon>
    </lineage>
</organism>
<evidence type="ECO:0000313" key="2">
    <source>
        <dbReference type="EMBL" id="OXA57249.1"/>
    </source>
</evidence>
<gene>
    <name evidence="2" type="ORF">Fcan01_06559</name>
</gene>
<dbReference type="Proteomes" id="UP000198287">
    <property type="component" value="Unassembled WGS sequence"/>
</dbReference>
<reference evidence="2 3" key="1">
    <citation type="submission" date="2015-12" db="EMBL/GenBank/DDBJ databases">
        <title>The genome of Folsomia candida.</title>
        <authorList>
            <person name="Faddeeva A."/>
            <person name="Derks M.F."/>
            <person name="Anvar Y."/>
            <person name="Smit S."/>
            <person name="Van Straalen N."/>
            <person name="Roelofs D."/>
        </authorList>
    </citation>
    <scope>NUCLEOTIDE SEQUENCE [LARGE SCALE GENOMIC DNA]</scope>
    <source>
        <strain evidence="2 3">VU population</strain>
        <tissue evidence="2">Whole body</tissue>
    </source>
</reference>
<feature type="transmembrane region" description="Helical" evidence="1">
    <location>
        <begin position="85"/>
        <end position="104"/>
    </location>
</feature>
<comment type="caution">
    <text evidence="2">The sequence shown here is derived from an EMBL/GenBank/DDBJ whole genome shotgun (WGS) entry which is preliminary data.</text>
</comment>
<feature type="transmembrane region" description="Helical" evidence="1">
    <location>
        <begin position="110"/>
        <end position="129"/>
    </location>
</feature>
<protein>
    <submittedName>
        <fullName evidence="2">Uncharacterized protein</fullName>
    </submittedName>
</protein>
<keyword evidence="1" id="KW-1133">Transmembrane helix</keyword>
<feature type="transmembrane region" description="Helical" evidence="1">
    <location>
        <begin position="150"/>
        <end position="170"/>
    </location>
</feature>
<name>A0A226EIG5_FOLCA</name>
<accession>A0A226EIG5</accession>
<keyword evidence="1" id="KW-0472">Membrane</keyword>
<proteinExistence type="predicted"/>